<feature type="compositionally biased region" description="Pro residues" evidence="1">
    <location>
        <begin position="10"/>
        <end position="40"/>
    </location>
</feature>
<proteinExistence type="predicted"/>
<keyword evidence="3" id="KW-1185">Reference proteome</keyword>
<dbReference type="Proteomes" id="UP001341840">
    <property type="component" value="Unassembled WGS sequence"/>
</dbReference>
<evidence type="ECO:0000313" key="3">
    <source>
        <dbReference type="Proteomes" id="UP001341840"/>
    </source>
</evidence>
<feature type="region of interest" description="Disordered" evidence="1">
    <location>
        <begin position="1"/>
        <end position="41"/>
    </location>
</feature>
<comment type="caution">
    <text evidence="2">The sequence shown here is derived from an EMBL/GenBank/DDBJ whole genome shotgun (WGS) entry which is preliminary data.</text>
</comment>
<accession>A0ABU6W5T7</accession>
<dbReference type="EMBL" id="JASCZI010181264">
    <property type="protein sequence ID" value="MED6180343.1"/>
    <property type="molecule type" value="Genomic_DNA"/>
</dbReference>
<reference evidence="2 3" key="1">
    <citation type="journal article" date="2023" name="Plants (Basel)">
        <title>Bridging the Gap: Combining Genomics and Transcriptomics Approaches to Understand Stylosanthes scabra, an Orphan Legume from the Brazilian Caatinga.</title>
        <authorList>
            <person name="Ferreira-Neto J.R.C."/>
            <person name="da Silva M.D."/>
            <person name="Binneck E."/>
            <person name="de Melo N.F."/>
            <person name="da Silva R.H."/>
            <person name="de Melo A.L.T.M."/>
            <person name="Pandolfi V."/>
            <person name="Bustamante F.O."/>
            <person name="Brasileiro-Vidal A.C."/>
            <person name="Benko-Iseppon A.M."/>
        </authorList>
    </citation>
    <scope>NUCLEOTIDE SEQUENCE [LARGE SCALE GENOMIC DNA]</scope>
    <source>
        <tissue evidence="2">Leaves</tissue>
    </source>
</reference>
<sequence length="118" mass="12800">MPKSESIKLPPIPTTHSPPPPNHPPLAIPKPSSAVPPPSPVACECEHLTSRELPPPPVTSRELPLVSASHHRELPLVSALCQSQSMQSLCLPPSPSLSQSIVKLLLRDYDYQTVIRDL</sequence>
<organism evidence="2 3">
    <name type="scientific">Stylosanthes scabra</name>
    <dbReference type="NCBI Taxonomy" id="79078"/>
    <lineage>
        <taxon>Eukaryota</taxon>
        <taxon>Viridiplantae</taxon>
        <taxon>Streptophyta</taxon>
        <taxon>Embryophyta</taxon>
        <taxon>Tracheophyta</taxon>
        <taxon>Spermatophyta</taxon>
        <taxon>Magnoliopsida</taxon>
        <taxon>eudicotyledons</taxon>
        <taxon>Gunneridae</taxon>
        <taxon>Pentapetalae</taxon>
        <taxon>rosids</taxon>
        <taxon>fabids</taxon>
        <taxon>Fabales</taxon>
        <taxon>Fabaceae</taxon>
        <taxon>Papilionoideae</taxon>
        <taxon>50 kb inversion clade</taxon>
        <taxon>dalbergioids sensu lato</taxon>
        <taxon>Dalbergieae</taxon>
        <taxon>Pterocarpus clade</taxon>
        <taxon>Stylosanthes</taxon>
    </lineage>
</organism>
<protein>
    <submittedName>
        <fullName evidence="2">Uncharacterized protein</fullName>
    </submittedName>
</protein>
<gene>
    <name evidence="2" type="ORF">PIB30_009411</name>
</gene>
<name>A0ABU6W5T7_9FABA</name>
<evidence type="ECO:0000256" key="1">
    <source>
        <dbReference type="SAM" id="MobiDB-lite"/>
    </source>
</evidence>
<evidence type="ECO:0000313" key="2">
    <source>
        <dbReference type="EMBL" id="MED6180343.1"/>
    </source>
</evidence>